<dbReference type="EMBL" id="WJQS01000004">
    <property type="protein sequence ID" value="MRI85468.1"/>
    <property type="molecule type" value="Genomic_DNA"/>
</dbReference>
<feature type="transmembrane region" description="Helical" evidence="8">
    <location>
        <begin position="160"/>
        <end position="182"/>
    </location>
</feature>
<dbReference type="Gene3D" id="3.40.50.10960">
    <property type="match status" value="1"/>
</dbReference>
<evidence type="ECO:0000313" key="11">
    <source>
        <dbReference type="Proteomes" id="UP000430975"/>
    </source>
</evidence>
<accession>A0A6I2GLQ4</accession>
<keyword evidence="7" id="KW-0131">Cell cycle</keyword>
<dbReference type="RefSeq" id="WP_153863491.1">
    <property type="nucleotide sequence ID" value="NZ_WJQS01000004.1"/>
</dbReference>
<organism evidence="10 11">
    <name type="scientific">Fundicoccus ignavus</name>
    <dbReference type="NCBI Taxonomy" id="2664442"/>
    <lineage>
        <taxon>Bacteria</taxon>
        <taxon>Bacillati</taxon>
        <taxon>Bacillota</taxon>
        <taxon>Bacilli</taxon>
        <taxon>Lactobacillales</taxon>
        <taxon>Aerococcaceae</taxon>
        <taxon>Fundicoccus</taxon>
    </lineage>
</organism>
<dbReference type="Proteomes" id="UP000430975">
    <property type="component" value="Unassembled WGS sequence"/>
</dbReference>
<keyword evidence="6 8" id="KW-0472">Membrane</keyword>
<dbReference type="PANTHER" id="PTHR37820:SF1">
    <property type="entry name" value="CELL DIVISION PROTEIN FTSQ"/>
    <property type="match status" value="1"/>
</dbReference>
<dbReference type="InterPro" id="IPR050487">
    <property type="entry name" value="FtsQ_DivIB"/>
</dbReference>
<keyword evidence="11" id="KW-1185">Reference proteome</keyword>
<protein>
    <submittedName>
        <fullName evidence="10">FtsQ-type POTRA domain-containing protein</fullName>
    </submittedName>
</protein>
<dbReference type="GO" id="GO:0005886">
    <property type="term" value="C:plasma membrane"/>
    <property type="evidence" value="ECO:0007669"/>
    <property type="project" value="TreeGrafter"/>
</dbReference>
<comment type="caution">
    <text evidence="10">The sequence shown here is derived from an EMBL/GenBank/DDBJ whole genome shotgun (WGS) entry which is preliminary data.</text>
</comment>
<evidence type="ECO:0000313" key="10">
    <source>
        <dbReference type="EMBL" id="MRI85468.1"/>
    </source>
</evidence>
<keyword evidence="5 8" id="KW-1133">Transmembrane helix</keyword>
<comment type="subcellular location">
    <subcellularLocation>
        <location evidence="1">Membrane</location>
    </subcellularLocation>
</comment>
<evidence type="ECO:0000256" key="1">
    <source>
        <dbReference type="ARBA" id="ARBA00004370"/>
    </source>
</evidence>
<evidence type="ECO:0000256" key="6">
    <source>
        <dbReference type="ARBA" id="ARBA00023136"/>
    </source>
</evidence>
<sequence length="401" mass="45762">MGNYRIDTEMLKKNYQRQHRTISERSEQPSTIPMGNYRIDANGKPIIPSNINLSEDSDLENNDYFDNVDNVDNVHQTHSAQNASNIYHLNDYQTYTNSSARYYDEPTESIRNYEPMQDYASQRNYRMDTRTNWQKFNQRLQATVSPVGNNKSIQRLPRGIIKLTSIFFLIYLVMLISGWQLLPFNKVNQVVITGNNYVTSAAIENSARIRAADTVEDVISQKRAIEAKIIEENPIIESIIITRDNWMRLELKVTEHQVVAKVEKDGQYIPIMTNGELLDDETTVITMTEDALNTLPTLSGFSRKGKLIELTTILRQVDPEILRNISTISLSNDPQKPSGIIVNMKDGNKVRAVISTFAQKVNFYPEMVQQIGDQIGTINLEVGAYFIPEQSNTNSVNLNIN</sequence>
<gene>
    <name evidence="10" type="ORF">GIY09_06200</name>
</gene>
<name>A0A6I2GLQ4_9LACT</name>
<reference evidence="10 11" key="1">
    <citation type="submission" date="2019-11" db="EMBL/GenBank/DDBJ databases">
        <title>Characterisation of Fundicoccus ignavus gen. nov. sp. nov., a novel genus of the family Aerococcaceae isolated from bulk tank milk.</title>
        <authorList>
            <person name="Siebert A."/>
            <person name="Huptas C."/>
            <person name="Wenning M."/>
            <person name="Scherer S."/>
            <person name="Doll E.V."/>
        </authorList>
    </citation>
    <scope>NUCLEOTIDE SEQUENCE [LARGE SCALE GENOMIC DNA]</scope>
    <source>
        <strain evidence="10 11">WS4759</strain>
    </source>
</reference>
<dbReference type="PANTHER" id="PTHR37820">
    <property type="entry name" value="CELL DIVISION PROTEIN DIVIB"/>
    <property type="match status" value="1"/>
</dbReference>
<evidence type="ECO:0000259" key="9">
    <source>
        <dbReference type="PROSITE" id="PS51779"/>
    </source>
</evidence>
<evidence type="ECO:0000256" key="8">
    <source>
        <dbReference type="SAM" id="Phobius"/>
    </source>
</evidence>
<feature type="domain" description="POTRA" evidence="9">
    <location>
        <begin position="185"/>
        <end position="256"/>
    </location>
</feature>
<evidence type="ECO:0000256" key="7">
    <source>
        <dbReference type="ARBA" id="ARBA00023306"/>
    </source>
</evidence>
<dbReference type="GO" id="GO:0051301">
    <property type="term" value="P:cell division"/>
    <property type="evidence" value="ECO:0007669"/>
    <property type="project" value="UniProtKB-KW"/>
</dbReference>
<keyword evidence="4 8" id="KW-0812">Transmembrane</keyword>
<dbReference type="InterPro" id="IPR034746">
    <property type="entry name" value="POTRA"/>
</dbReference>
<evidence type="ECO:0000256" key="2">
    <source>
        <dbReference type="ARBA" id="ARBA00022475"/>
    </source>
</evidence>
<evidence type="ECO:0000256" key="5">
    <source>
        <dbReference type="ARBA" id="ARBA00022989"/>
    </source>
</evidence>
<keyword evidence="3" id="KW-0132">Cell division</keyword>
<evidence type="ECO:0000256" key="3">
    <source>
        <dbReference type="ARBA" id="ARBA00022618"/>
    </source>
</evidence>
<dbReference type="AlphaFoldDB" id="A0A6I2GLQ4"/>
<proteinExistence type="predicted"/>
<evidence type="ECO:0000256" key="4">
    <source>
        <dbReference type="ARBA" id="ARBA00022692"/>
    </source>
</evidence>
<dbReference type="PROSITE" id="PS51779">
    <property type="entry name" value="POTRA"/>
    <property type="match status" value="1"/>
</dbReference>
<keyword evidence="2" id="KW-1003">Cell membrane</keyword>